<keyword evidence="6" id="KW-0446">Lipid-binding</keyword>
<evidence type="ECO:0000256" key="4">
    <source>
        <dbReference type="ARBA" id="ARBA00022729"/>
    </source>
</evidence>
<keyword evidence="9" id="KW-1185">Reference proteome</keyword>
<dbReference type="AlphaFoldDB" id="A0A016U723"/>
<organism evidence="8 9">
    <name type="scientific">Ancylostoma ceylanicum</name>
    <dbReference type="NCBI Taxonomy" id="53326"/>
    <lineage>
        <taxon>Eukaryota</taxon>
        <taxon>Metazoa</taxon>
        <taxon>Ecdysozoa</taxon>
        <taxon>Nematoda</taxon>
        <taxon>Chromadorea</taxon>
        <taxon>Rhabditida</taxon>
        <taxon>Rhabditina</taxon>
        <taxon>Rhabditomorpha</taxon>
        <taxon>Strongyloidea</taxon>
        <taxon>Ancylostomatidae</taxon>
        <taxon>Ancylostomatinae</taxon>
        <taxon>Ancylostoma</taxon>
    </lineage>
</organism>
<dbReference type="OrthoDB" id="5832171at2759"/>
<accession>A0A016U723</accession>
<evidence type="ECO:0000313" key="9">
    <source>
        <dbReference type="Proteomes" id="UP000024635"/>
    </source>
</evidence>
<dbReference type="Proteomes" id="UP000024635">
    <property type="component" value="Unassembled WGS sequence"/>
</dbReference>
<keyword evidence="5" id="KW-0175">Coiled coil</keyword>
<feature type="signal peptide" evidence="7">
    <location>
        <begin position="1"/>
        <end position="16"/>
    </location>
</feature>
<evidence type="ECO:0000256" key="5">
    <source>
        <dbReference type="ARBA" id="ARBA00023054"/>
    </source>
</evidence>
<keyword evidence="4 7" id="KW-0732">Signal</keyword>
<dbReference type="EMBL" id="JARK01001388">
    <property type="protein sequence ID" value="EYC11099.1"/>
    <property type="molecule type" value="Genomic_DNA"/>
</dbReference>
<comment type="similarity">
    <text evidence="2">Belongs to the fatty-acid and retinol-binding protein (FARBP) family.</text>
</comment>
<feature type="chain" id="PRO_5001492019" evidence="7">
    <location>
        <begin position="17"/>
        <end position="223"/>
    </location>
</feature>
<dbReference type="GO" id="GO:0005576">
    <property type="term" value="C:extracellular region"/>
    <property type="evidence" value="ECO:0007669"/>
    <property type="project" value="UniProtKB-SubCell"/>
</dbReference>
<comment type="subcellular location">
    <subcellularLocation>
        <location evidence="1">Secreted</location>
    </subcellularLocation>
</comment>
<dbReference type="InterPro" id="IPR008632">
    <property type="entry name" value="Gp-FAR-1"/>
</dbReference>
<comment type="caution">
    <text evidence="8">The sequence shown here is derived from an EMBL/GenBank/DDBJ whole genome shotgun (WGS) entry which is preliminary data.</text>
</comment>
<name>A0A016U723_9BILA</name>
<sequence length="223" mass="25999">MLRLLWISSLVSFSSSRYVTHDDSEGSALFHRLFKSDRKISMNELDSYFIVMRLYPEYVPKEMQRLFQNMSLRTKRDLLVLVNEIRDGYVELSHNPSETLAIVKSRIPELRRSLHAALSMLIKTVEKLSPSNREAFHKFWIMFFESISAPIPLRTMFLAAFYAEILDSFKGADASTLTEIYTVSPETYRLLRSDFAKEFADAAERFARHDSRQKASLEELDSY</sequence>
<gene>
    <name evidence="8" type="primary">Acey_s0052.g2216</name>
    <name evidence="8" type="ORF">Y032_0052g2216</name>
</gene>
<evidence type="ECO:0000256" key="2">
    <source>
        <dbReference type="ARBA" id="ARBA00006648"/>
    </source>
</evidence>
<protein>
    <submittedName>
        <fullName evidence="8">Uncharacterized protein</fullName>
    </submittedName>
</protein>
<proteinExistence type="inferred from homology"/>
<evidence type="ECO:0000256" key="6">
    <source>
        <dbReference type="ARBA" id="ARBA00023121"/>
    </source>
</evidence>
<evidence type="ECO:0000256" key="3">
    <source>
        <dbReference type="ARBA" id="ARBA00022525"/>
    </source>
</evidence>
<keyword evidence="3" id="KW-0964">Secreted</keyword>
<evidence type="ECO:0000313" key="8">
    <source>
        <dbReference type="EMBL" id="EYC11099.1"/>
    </source>
</evidence>
<dbReference type="GO" id="GO:0008289">
    <property type="term" value="F:lipid binding"/>
    <property type="evidence" value="ECO:0007669"/>
    <property type="project" value="UniProtKB-KW"/>
</dbReference>
<evidence type="ECO:0000256" key="1">
    <source>
        <dbReference type="ARBA" id="ARBA00004613"/>
    </source>
</evidence>
<evidence type="ECO:0000256" key="7">
    <source>
        <dbReference type="SAM" id="SignalP"/>
    </source>
</evidence>
<reference evidence="9" key="1">
    <citation type="journal article" date="2015" name="Nat. Genet.">
        <title>The genome and transcriptome of the zoonotic hookworm Ancylostoma ceylanicum identify infection-specific gene families.</title>
        <authorList>
            <person name="Schwarz E.M."/>
            <person name="Hu Y."/>
            <person name="Antoshechkin I."/>
            <person name="Miller M.M."/>
            <person name="Sternberg P.W."/>
            <person name="Aroian R.V."/>
        </authorList>
    </citation>
    <scope>NUCLEOTIDE SEQUENCE</scope>
    <source>
        <strain evidence="9">HY135</strain>
    </source>
</reference>
<dbReference type="Pfam" id="PF05823">
    <property type="entry name" value="Gp-FAR-1"/>
    <property type="match status" value="1"/>
</dbReference>